<dbReference type="CDD" id="cd05468">
    <property type="entry name" value="pVHL"/>
    <property type="match status" value="1"/>
</dbReference>
<sequence length="163" mass="18646">MPQEISPPPSSPRVLRSLNTRQLVQVVFCNRSKRMVQPIWVNFQGAPQPYPILPPETGRRMNTYLGHIWMFREMDTDLPMMVNNKELYIPTPQRGRSAGICHHLYTSLYSERPLPAAHPKPSETTRLQEAGYRDIFVRRSGKHTLRGKGFTPTIDSLLGVGHV</sequence>
<dbReference type="InterPro" id="IPR022772">
    <property type="entry name" value="VHL_tumour_suppress_b/a_dom"/>
</dbReference>
<proteinExistence type="inferred from homology"/>
<accession>A0ABN9HQK7</accession>
<comment type="caution">
    <text evidence="3">The sequence shown here is derived from an EMBL/GenBank/DDBJ whole genome shotgun (WGS) entry which is preliminary data.</text>
</comment>
<dbReference type="SUPFAM" id="SSF49468">
    <property type="entry name" value="VHL"/>
    <property type="match status" value="1"/>
</dbReference>
<evidence type="ECO:0000256" key="1">
    <source>
        <dbReference type="ARBA" id="ARBA00010057"/>
    </source>
</evidence>
<organism evidence="3 4">
    <name type="scientific">Staurois parvus</name>
    <dbReference type="NCBI Taxonomy" id="386267"/>
    <lineage>
        <taxon>Eukaryota</taxon>
        <taxon>Metazoa</taxon>
        <taxon>Chordata</taxon>
        <taxon>Craniata</taxon>
        <taxon>Vertebrata</taxon>
        <taxon>Euteleostomi</taxon>
        <taxon>Amphibia</taxon>
        <taxon>Batrachia</taxon>
        <taxon>Anura</taxon>
        <taxon>Neobatrachia</taxon>
        <taxon>Ranoidea</taxon>
        <taxon>Ranidae</taxon>
        <taxon>Staurois</taxon>
    </lineage>
</organism>
<feature type="domain" description="von Hippel-Lindau disease tumour suppressor beta" evidence="2">
    <location>
        <begin position="15"/>
        <end position="94"/>
    </location>
</feature>
<evidence type="ECO:0000259" key="2">
    <source>
        <dbReference type="Pfam" id="PF01847"/>
    </source>
</evidence>
<dbReference type="Gene3D" id="2.60.40.780">
    <property type="entry name" value="von Hippel-Lindau disease tumour suppressor, beta domain"/>
    <property type="match status" value="1"/>
</dbReference>
<gene>
    <name evidence="3" type="ORF">SPARVUS_LOCUS16533221</name>
</gene>
<dbReference type="Proteomes" id="UP001162483">
    <property type="component" value="Unassembled WGS sequence"/>
</dbReference>
<dbReference type="InterPro" id="IPR037140">
    <property type="entry name" value="VHL_beta_dom_sf"/>
</dbReference>
<name>A0ABN9HQK7_9NEOB</name>
<reference evidence="3" key="1">
    <citation type="submission" date="2023-05" db="EMBL/GenBank/DDBJ databases">
        <authorList>
            <person name="Stuckert A."/>
        </authorList>
    </citation>
    <scope>NUCLEOTIDE SEQUENCE</scope>
</reference>
<dbReference type="Pfam" id="PF01847">
    <property type="entry name" value="VHL"/>
    <property type="match status" value="1"/>
</dbReference>
<evidence type="ECO:0000313" key="3">
    <source>
        <dbReference type="EMBL" id="CAI9623889.1"/>
    </source>
</evidence>
<keyword evidence="4" id="KW-1185">Reference proteome</keyword>
<dbReference type="EMBL" id="CATNWA010021770">
    <property type="protein sequence ID" value="CAI9623889.1"/>
    <property type="molecule type" value="Genomic_DNA"/>
</dbReference>
<dbReference type="InterPro" id="IPR036208">
    <property type="entry name" value="VHL_sf"/>
</dbReference>
<dbReference type="InterPro" id="IPR024053">
    <property type="entry name" value="VHL_beta_dom"/>
</dbReference>
<comment type="similarity">
    <text evidence="1">Belongs to the VHL family.</text>
</comment>
<evidence type="ECO:0000313" key="4">
    <source>
        <dbReference type="Proteomes" id="UP001162483"/>
    </source>
</evidence>
<protein>
    <recommendedName>
        <fullName evidence="2">von Hippel-Lindau disease tumour suppressor beta domain-containing protein</fullName>
    </recommendedName>
</protein>